<gene>
    <name evidence="2" type="ORF">Vbra_12044</name>
</gene>
<dbReference type="InParanoid" id="A0A0G4EJQ0"/>
<dbReference type="STRING" id="1169540.A0A0G4EJQ0"/>
<sequence length="832" mass="93310">MSAAAATAAAELPSANVLSSEKSPYLLQHAHNPIHWYPWGSEAFARAQREDKPVFLSVGYSTCHWCHVMAEESFEDAEIAKFLNENFISIKVDREERPDVDNTYMQYIMGFTGRGGWPMNVFCTPHGKPFFGGLYWPPADKTVESTGPDGELRSTVRMGFLTILTKILDVWNNNRDKIEDDSTAIVDALQQAEMRGNSKTAFAETLEDIVNMYKIHVLSSEIEEAFDTQWGGFGPAPKFPRPVLLQYLLRVYFRLSSTPAMREDPATAEKAAKMLHMVTHTLTKMAQGGMYDHLGGGFHRYSVDQIWHVPHFEKMQYDQSQLVAIYTDAYKILNKEGASRSTEAKLYKGIVQETIAYVLRELRDTKGGFYCAQDADSVAASGEHKGEKKEGAFYVWTRPQVVEVLEGASVDGLSADDRREMIDLFCHVFGITDEGNVKPFSQSDPIGEFKGQNVLFQNGSFPSLVESFYEQREREADMDRAKSLISTAKSLLFAHRRGRPAPGCDDKVLTGWNGLMISALAGAHGVVEPPSGQPADLYLTRAIEAADFIRTHMMERTTVMTTVGGKERPAEVLLLYRAYREGRGRVLGFCDDYAFYVQALLDLYEASGGDLQWLRLAKEVLESQVLLFWDEEGGFWSEPQMASSSHAPTTTTLTNITDPSSPLGVFLRTKYVYDGAEPSPNGVSAMNLLRMDALLQRQDKQGVEHDSPYLRKARLLLGTLFEKMPGEGMPQMYVAADWLTWRDELAIKQILFLGDQSSVEALHRAFKSRFLPTSVVHFMTSGEQREFFRDATPHLTDEEGGGDVKPQMVVCEGRTCQRPCMTVDDVHALLDR</sequence>
<evidence type="ECO:0000259" key="1">
    <source>
        <dbReference type="Pfam" id="PF03190"/>
    </source>
</evidence>
<evidence type="ECO:0000313" key="2">
    <source>
        <dbReference type="EMBL" id="CEL96739.1"/>
    </source>
</evidence>
<dbReference type="PANTHER" id="PTHR42899:SF1">
    <property type="entry name" value="SPERMATOGENESIS-ASSOCIATED PROTEIN 20"/>
    <property type="match status" value="1"/>
</dbReference>
<dbReference type="OrthoDB" id="448932at2759"/>
<dbReference type="VEuPathDB" id="CryptoDB:Vbra_12044"/>
<evidence type="ECO:0000313" key="3">
    <source>
        <dbReference type="Proteomes" id="UP000041254"/>
    </source>
</evidence>
<dbReference type="EMBL" id="CDMY01000244">
    <property type="protein sequence ID" value="CEL96739.1"/>
    <property type="molecule type" value="Genomic_DNA"/>
</dbReference>
<dbReference type="SUPFAM" id="SSF52833">
    <property type="entry name" value="Thioredoxin-like"/>
    <property type="match status" value="1"/>
</dbReference>
<dbReference type="AlphaFoldDB" id="A0A0G4EJQ0"/>
<keyword evidence="3" id="KW-1185">Reference proteome</keyword>
<dbReference type="Gene3D" id="3.40.30.10">
    <property type="entry name" value="Glutaredoxin"/>
    <property type="match status" value="1"/>
</dbReference>
<dbReference type="InterPro" id="IPR036249">
    <property type="entry name" value="Thioredoxin-like_sf"/>
</dbReference>
<name>A0A0G4EJQ0_VITBC</name>
<dbReference type="Pfam" id="PF03190">
    <property type="entry name" value="Thioredox_DsbH"/>
    <property type="match status" value="1"/>
</dbReference>
<proteinExistence type="predicted"/>
<protein>
    <recommendedName>
        <fullName evidence="1">Spermatogenesis-associated protein 20-like TRX domain-containing protein</fullName>
    </recommendedName>
</protein>
<organism evidence="2 3">
    <name type="scientific">Vitrella brassicaformis (strain CCMP3155)</name>
    <dbReference type="NCBI Taxonomy" id="1169540"/>
    <lineage>
        <taxon>Eukaryota</taxon>
        <taxon>Sar</taxon>
        <taxon>Alveolata</taxon>
        <taxon>Colpodellida</taxon>
        <taxon>Vitrellaceae</taxon>
        <taxon>Vitrella</taxon>
    </lineage>
</organism>
<dbReference type="OMA" id="PFYFGTY"/>
<feature type="domain" description="Spermatogenesis-associated protein 20-like TRX" evidence="1">
    <location>
        <begin position="16"/>
        <end position="190"/>
    </location>
</feature>
<dbReference type="Proteomes" id="UP000041254">
    <property type="component" value="Unassembled WGS sequence"/>
</dbReference>
<dbReference type="PIRSF" id="PIRSF006402">
    <property type="entry name" value="UCP006402_thioredoxin"/>
    <property type="match status" value="1"/>
</dbReference>
<reference evidence="2 3" key="1">
    <citation type="submission" date="2014-11" db="EMBL/GenBank/DDBJ databases">
        <authorList>
            <person name="Zhu J."/>
            <person name="Qi W."/>
            <person name="Song R."/>
        </authorList>
    </citation>
    <scope>NUCLEOTIDE SEQUENCE [LARGE SCALE GENOMIC DNA]</scope>
</reference>
<dbReference type="Gene3D" id="1.50.10.20">
    <property type="match status" value="1"/>
</dbReference>
<dbReference type="PANTHER" id="PTHR42899">
    <property type="entry name" value="SPERMATOGENESIS-ASSOCIATED PROTEIN 20"/>
    <property type="match status" value="1"/>
</dbReference>
<dbReference type="InterPro" id="IPR004879">
    <property type="entry name" value="Ssp411-like_TRX"/>
</dbReference>
<dbReference type="SUPFAM" id="SSF48208">
    <property type="entry name" value="Six-hairpin glycosidases"/>
    <property type="match status" value="1"/>
</dbReference>
<dbReference type="GO" id="GO:0005975">
    <property type="term" value="P:carbohydrate metabolic process"/>
    <property type="evidence" value="ECO:0007669"/>
    <property type="project" value="InterPro"/>
</dbReference>
<dbReference type="InterPro" id="IPR024705">
    <property type="entry name" value="Ssp411"/>
</dbReference>
<dbReference type="CDD" id="cd02955">
    <property type="entry name" value="SSP411"/>
    <property type="match status" value="1"/>
</dbReference>
<accession>A0A0G4EJQ0</accession>
<dbReference type="InterPro" id="IPR008928">
    <property type="entry name" value="6-hairpin_glycosidase_sf"/>
</dbReference>